<keyword evidence="1" id="KW-0472">Membrane</keyword>
<dbReference type="AlphaFoldDB" id="A0A5N6D867"/>
<reference evidence="2 3" key="1">
    <citation type="submission" date="2019-04" db="EMBL/GenBank/DDBJ databases">
        <title>Fungal friends and foes A comparative genomics study of 23 Aspergillus species from section Flavi.</title>
        <authorList>
            <consortium name="DOE Joint Genome Institute"/>
            <person name="Kjaerbolling I."/>
            <person name="Vesth T.C."/>
            <person name="Frisvad J.C."/>
            <person name="Nybo J.L."/>
            <person name="Theobald S."/>
            <person name="Kildgaard S."/>
            <person name="Petersen T.I."/>
            <person name="Kuo A."/>
            <person name="Sato A."/>
            <person name="Lyhne E.K."/>
            <person name="Kogle M.E."/>
            <person name="Wiebenga A."/>
            <person name="Kun R.S."/>
            <person name="Lubbers R.J."/>
            <person name="Makela M.R."/>
            <person name="Barry K."/>
            <person name="Chovatia M."/>
            <person name="Clum A."/>
            <person name="Daum C."/>
            <person name="Haridas S."/>
            <person name="He G."/>
            <person name="LaButti K."/>
            <person name="Lipzen A."/>
            <person name="Mondo S."/>
            <person name="Pangilinan J."/>
            <person name="Riley R."/>
            <person name="Salamov A."/>
            <person name="Simmons B.A."/>
            <person name="Magnuson J.K."/>
            <person name="Henrissat B."/>
            <person name="Mortensen U.H."/>
            <person name="Larsen T.O."/>
            <person name="De vries R.P."/>
            <person name="Grigoriev I.V."/>
            <person name="Machida M."/>
            <person name="Baker S.E."/>
            <person name="Andersen M.R."/>
        </authorList>
    </citation>
    <scope>NUCLEOTIDE SEQUENCE [LARGE SCALE GENOMIC DNA]</scope>
    <source>
        <strain evidence="2 3">CBS 117618</strain>
    </source>
</reference>
<sequence>MNTASPVAFVLIWPVYTGKLALGFPFMLLLVKITDVVQGPEKKHMVAVEDCVSTYLQLFCILSRPMQMGMQNDVFCTT</sequence>
<dbReference type="EMBL" id="ML735027">
    <property type="protein sequence ID" value="KAB8201129.1"/>
    <property type="molecule type" value="Genomic_DNA"/>
</dbReference>
<protein>
    <submittedName>
        <fullName evidence="2">Uncharacterized protein</fullName>
    </submittedName>
</protein>
<evidence type="ECO:0000313" key="2">
    <source>
        <dbReference type="EMBL" id="KAB8201129.1"/>
    </source>
</evidence>
<evidence type="ECO:0000256" key="1">
    <source>
        <dbReference type="SAM" id="Phobius"/>
    </source>
</evidence>
<name>A0A5N6D867_ASPPA</name>
<keyword evidence="3" id="KW-1185">Reference proteome</keyword>
<evidence type="ECO:0000313" key="3">
    <source>
        <dbReference type="Proteomes" id="UP000326532"/>
    </source>
</evidence>
<keyword evidence="1" id="KW-0812">Transmembrane</keyword>
<proteinExistence type="predicted"/>
<keyword evidence="1" id="KW-1133">Transmembrane helix</keyword>
<accession>A0A5N6D867</accession>
<gene>
    <name evidence="2" type="ORF">BDV34DRAFT_203428</name>
</gene>
<feature type="transmembrane region" description="Helical" evidence="1">
    <location>
        <begin position="6"/>
        <end position="31"/>
    </location>
</feature>
<organism evidence="2 3">
    <name type="scientific">Aspergillus parasiticus</name>
    <dbReference type="NCBI Taxonomy" id="5067"/>
    <lineage>
        <taxon>Eukaryota</taxon>
        <taxon>Fungi</taxon>
        <taxon>Dikarya</taxon>
        <taxon>Ascomycota</taxon>
        <taxon>Pezizomycotina</taxon>
        <taxon>Eurotiomycetes</taxon>
        <taxon>Eurotiomycetidae</taxon>
        <taxon>Eurotiales</taxon>
        <taxon>Aspergillaceae</taxon>
        <taxon>Aspergillus</taxon>
        <taxon>Aspergillus subgen. Circumdati</taxon>
    </lineage>
</organism>
<dbReference type="Proteomes" id="UP000326532">
    <property type="component" value="Unassembled WGS sequence"/>
</dbReference>
<dbReference type="VEuPathDB" id="FungiDB:BDV34DRAFT_203428"/>